<name>A0A4R7PCS8_9GAMM</name>
<evidence type="ECO:0000313" key="4">
    <source>
        <dbReference type="Proteomes" id="UP000295341"/>
    </source>
</evidence>
<feature type="region of interest" description="Disordered" evidence="1">
    <location>
        <begin position="1"/>
        <end position="24"/>
    </location>
</feature>
<organism evidence="3 4">
    <name type="scientific">Panacagrimonas perspica</name>
    <dbReference type="NCBI Taxonomy" id="381431"/>
    <lineage>
        <taxon>Bacteria</taxon>
        <taxon>Pseudomonadati</taxon>
        <taxon>Pseudomonadota</taxon>
        <taxon>Gammaproteobacteria</taxon>
        <taxon>Nevskiales</taxon>
        <taxon>Nevskiaceae</taxon>
        <taxon>Panacagrimonas</taxon>
    </lineage>
</organism>
<evidence type="ECO:0000259" key="2">
    <source>
        <dbReference type="PROSITE" id="PS51708"/>
    </source>
</evidence>
<dbReference type="Proteomes" id="UP000295341">
    <property type="component" value="Unassembled WGS sequence"/>
</dbReference>
<reference evidence="3 4" key="1">
    <citation type="submission" date="2019-03" db="EMBL/GenBank/DDBJ databases">
        <title>Genomic Encyclopedia of Type Strains, Phase IV (KMG-IV): sequencing the most valuable type-strain genomes for metagenomic binning, comparative biology and taxonomic classification.</title>
        <authorList>
            <person name="Goeker M."/>
        </authorList>
    </citation>
    <scope>NUCLEOTIDE SEQUENCE [LARGE SCALE GENOMIC DNA]</scope>
    <source>
        <strain evidence="3 4">DSM 26377</strain>
    </source>
</reference>
<sequence>MLTPPADPTGSLPMTPRTPVSREHPATRQLVSAVDEALSKLQTKRITDHRIHQARRALKKARAALRVLRPALGERSYRLENVSLRDAGRHLSPLRDAKAALETFEALTTRFADRLKGFDLEPLKRALELELVSVRRTMRPPSVPVLACIDLIQIHRERSRGALPTGLTLDAMALKKIYRKGRKMFIAATQAGTPEALHEWRKQVKYLLNAVEAVQAELGRRAEKLLRRAGKIADLLGEDHDLAALMAIANGENAEPLADDAKQALAATVAHRRSKLQRRAVHHGDRAYKHKPGRFLHGLLEDASAET</sequence>
<dbReference type="PANTHER" id="PTHR39339:SF1">
    <property type="entry name" value="CHAD DOMAIN-CONTAINING PROTEIN"/>
    <property type="match status" value="1"/>
</dbReference>
<dbReference type="Gene3D" id="1.40.20.10">
    <property type="entry name" value="CHAD domain"/>
    <property type="match status" value="1"/>
</dbReference>
<dbReference type="PANTHER" id="PTHR39339">
    <property type="entry name" value="SLR1444 PROTEIN"/>
    <property type="match status" value="1"/>
</dbReference>
<evidence type="ECO:0000313" key="3">
    <source>
        <dbReference type="EMBL" id="TDU31848.1"/>
    </source>
</evidence>
<proteinExistence type="predicted"/>
<dbReference type="AlphaFoldDB" id="A0A4R7PCS8"/>
<comment type="caution">
    <text evidence="3">The sequence shown here is derived from an EMBL/GenBank/DDBJ whole genome shotgun (WGS) entry which is preliminary data.</text>
</comment>
<dbReference type="Pfam" id="PF05235">
    <property type="entry name" value="CHAD"/>
    <property type="match status" value="1"/>
</dbReference>
<feature type="domain" description="CHAD" evidence="2">
    <location>
        <begin position="19"/>
        <end position="293"/>
    </location>
</feature>
<dbReference type="InterPro" id="IPR038186">
    <property type="entry name" value="CHAD_dom_sf"/>
</dbReference>
<dbReference type="SMART" id="SM00880">
    <property type="entry name" value="CHAD"/>
    <property type="match status" value="1"/>
</dbReference>
<protein>
    <submittedName>
        <fullName evidence="3">CHAD domain-containing protein</fullName>
    </submittedName>
</protein>
<keyword evidence="4" id="KW-1185">Reference proteome</keyword>
<evidence type="ECO:0000256" key="1">
    <source>
        <dbReference type="SAM" id="MobiDB-lite"/>
    </source>
</evidence>
<accession>A0A4R7PCS8</accession>
<dbReference type="EMBL" id="SOBT01000008">
    <property type="protein sequence ID" value="TDU31848.1"/>
    <property type="molecule type" value="Genomic_DNA"/>
</dbReference>
<dbReference type="OrthoDB" id="9810907at2"/>
<gene>
    <name evidence="3" type="ORF">DFR24_1231</name>
</gene>
<dbReference type="InterPro" id="IPR007899">
    <property type="entry name" value="CHAD_dom"/>
</dbReference>
<dbReference type="PROSITE" id="PS51708">
    <property type="entry name" value="CHAD"/>
    <property type="match status" value="1"/>
</dbReference>